<dbReference type="InterPro" id="IPR057566">
    <property type="entry name" value="TPR_TTI1_N"/>
</dbReference>
<evidence type="ECO:0000259" key="1">
    <source>
        <dbReference type="Pfam" id="PF24173"/>
    </source>
</evidence>
<name>A0AAV6V4G3_9ARAC</name>
<protein>
    <recommendedName>
        <fullName evidence="5">TELO2-interacting protein 1</fullName>
    </recommendedName>
</protein>
<accession>A0AAV6V4G3</accession>
<evidence type="ECO:0000313" key="3">
    <source>
        <dbReference type="EMBL" id="KAG8190516.1"/>
    </source>
</evidence>
<evidence type="ECO:0000259" key="2">
    <source>
        <dbReference type="Pfam" id="PF24181"/>
    </source>
</evidence>
<evidence type="ECO:0000313" key="4">
    <source>
        <dbReference type="Proteomes" id="UP000827092"/>
    </source>
</evidence>
<evidence type="ECO:0008006" key="5">
    <source>
        <dbReference type="Google" id="ProtNLM"/>
    </source>
</evidence>
<dbReference type="InterPro" id="IPR052587">
    <property type="entry name" value="TELO2-interacting_protein_1"/>
</dbReference>
<proteinExistence type="predicted"/>
<dbReference type="Pfam" id="PF24181">
    <property type="entry name" value="TPR_TTI1_C"/>
    <property type="match status" value="1"/>
</dbReference>
<reference evidence="3 4" key="1">
    <citation type="journal article" date="2022" name="Nat. Ecol. Evol.">
        <title>A masculinizing supergene underlies an exaggerated male reproductive morph in a spider.</title>
        <authorList>
            <person name="Hendrickx F."/>
            <person name="De Corte Z."/>
            <person name="Sonet G."/>
            <person name="Van Belleghem S.M."/>
            <person name="Kostlbacher S."/>
            <person name="Vangestel C."/>
        </authorList>
    </citation>
    <scope>NUCLEOTIDE SEQUENCE [LARGE SCALE GENOMIC DNA]</scope>
    <source>
        <strain evidence="3">W744_W776</strain>
    </source>
</reference>
<keyword evidence="4" id="KW-1185">Reference proteome</keyword>
<dbReference type="Pfam" id="PF24176">
    <property type="entry name" value="TPR_TTI1_2nd"/>
    <property type="match status" value="1"/>
</dbReference>
<dbReference type="InterPro" id="IPR057567">
    <property type="entry name" value="TPR_TTI1_C"/>
</dbReference>
<sequence length="1012" mass="115167">MDKPECFDHENSANFERIQPLCAELVRNYSLENLKQLEQTLNTVNPKFINTFQEYLLFPIRIALVKNDKTESQLIKSLDIATIIFNKSELKSWPLFTSLITTVLQLISDPQHIDQVKNTSEELKLSTCECISSMIQNASEEVRQSIYKSSFSLPLAHALHTLVVTLRNERSKFLRRSILRTIGLLCYSKDFAPSRDARTEALASEALACYLPGISIGLANVVCGDYKQGESVIRMALKVLGDLIVITVNDSCPISKSTEASVNKSDQNAVCLVKDEKWFKEVASKLYILIEQTTILVTHEHWKVRRDYVNFAKSILLNCTKNLQNCVPVLLAPVFALSVDDHEGIAEQGQILIAKFSDKFHSMNSLTLCSAIEDELYKSASKLIRCKLSDSDDQKLFTLKCVYGCLQILGNSIDKILFSFGHLEKLLLSLLNLLEFESSFDMVEEISVDLDISSMNIMPRKRFCYFEKREILDAICSICMCLGKSNYNRLVIDYLIENMHTSEIFTLQSIFLIGCVVEGFPSDSQNTDTNVDLISDIIDELLSPELFDVPLHKVGVRAITYNEQSSIQVYNNNNVYQVCLILEAIEKCAKLLGKSFKVFLIKVLFSVMVKAGSTNYIVSQAGKICLYGIARYCDYNPRVELVRENADYLVNSIILNYHHFLYKPEMSAVLQVVLQESDGDMLPLFKDCINRLLKMLEGNQERALPIMATLKSVVVFVKKWYPSEKSHDSGLSTPVANECQDLKSYFLERNKKKEQLMEDYSSETSEVGTMDEEENVMPEEEKEEVPLHASIVAQILKQCSHFQSARNLQLRMLVLEVMELCILALSDFEREQHPLVHQLWNAFVRRFSEENTVVLQAFKVLLVIADECRDFVRVRCLKDVIPKLTSLLKKNLSMSLAKNYIRGYQWSNDCKLQLCVLSEIGGLFAKLEVTEKDIAGLAEVCLPYLEKFQAKVFREAALKTMKALATIDPDAVWFYFNSQYSETQVLTPPHESLQPVKFPHAVPIDPQFKIEC</sequence>
<feature type="domain" description="TTI1 N-terminal TPR" evidence="1">
    <location>
        <begin position="15"/>
        <end position="341"/>
    </location>
</feature>
<dbReference type="PANTHER" id="PTHR18460">
    <property type="entry name" value="TEL2 INTERACTING PROTEIN 1 TTI1 FAMILY MEMBER"/>
    <property type="match status" value="1"/>
</dbReference>
<dbReference type="EMBL" id="JAFNEN010000182">
    <property type="protein sequence ID" value="KAG8190516.1"/>
    <property type="molecule type" value="Genomic_DNA"/>
</dbReference>
<dbReference type="AlphaFoldDB" id="A0AAV6V4G3"/>
<organism evidence="3 4">
    <name type="scientific">Oedothorax gibbosus</name>
    <dbReference type="NCBI Taxonomy" id="931172"/>
    <lineage>
        <taxon>Eukaryota</taxon>
        <taxon>Metazoa</taxon>
        <taxon>Ecdysozoa</taxon>
        <taxon>Arthropoda</taxon>
        <taxon>Chelicerata</taxon>
        <taxon>Arachnida</taxon>
        <taxon>Araneae</taxon>
        <taxon>Araneomorphae</taxon>
        <taxon>Entelegynae</taxon>
        <taxon>Araneoidea</taxon>
        <taxon>Linyphiidae</taxon>
        <taxon>Erigoninae</taxon>
        <taxon>Oedothorax</taxon>
    </lineage>
</organism>
<dbReference type="SUPFAM" id="SSF48371">
    <property type="entry name" value="ARM repeat"/>
    <property type="match status" value="2"/>
</dbReference>
<dbReference type="InterPro" id="IPR049362">
    <property type="entry name" value="TTI1_rpt"/>
</dbReference>
<dbReference type="GO" id="GO:0005737">
    <property type="term" value="C:cytoplasm"/>
    <property type="evidence" value="ECO:0007669"/>
    <property type="project" value="TreeGrafter"/>
</dbReference>
<dbReference type="PANTHER" id="PTHR18460:SF3">
    <property type="entry name" value="TELO2-INTERACTING PROTEIN 1 HOMOLOG"/>
    <property type="match status" value="1"/>
</dbReference>
<dbReference type="Pfam" id="PF24173">
    <property type="entry name" value="TPR_TTI1_N"/>
    <property type="match status" value="1"/>
</dbReference>
<feature type="domain" description="TTI1 C-terminal TPR" evidence="2">
    <location>
        <begin position="710"/>
        <end position="973"/>
    </location>
</feature>
<gene>
    <name evidence="3" type="ORF">JTE90_006683</name>
</gene>
<dbReference type="Pfam" id="PF21547">
    <property type="entry name" value="TTI1"/>
    <property type="match status" value="1"/>
</dbReference>
<comment type="caution">
    <text evidence="3">The sequence shown here is derived from an EMBL/GenBank/DDBJ whole genome shotgun (WGS) entry which is preliminary data.</text>
</comment>
<dbReference type="Proteomes" id="UP000827092">
    <property type="component" value="Unassembled WGS sequence"/>
</dbReference>
<dbReference type="InterPro" id="IPR016024">
    <property type="entry name" value="ARM-type_fold"/>
</dbReference>